<proteinExistence type="predicted"/>
<organism evidence="2">
    <name type="scientific">Gokushovirinae environmental samples</name>
    <dbReference type="NCBI Taxonomy" id="1478972"/>
    <lineage>
        <taxon>Viruses</taxon>
        <taxon>Monodnaviria</taxon>
        <taxon>Sangervirae</taxon>
        <taxon>Phixviricota</taxon>
        <taxon>Malgrandaviricetes</taxon>
        <taxon>Petitvirales</taxon>
        <taxon>Microviridae</taxon>
        <taxon>environmental samples</taxon>
    </lineage>
</organism>
<dbReference type="EMBL" id="MH029526">
    <property type="protein sequence ID" value="AVQ10244.1"/>
    <property type="molecule type" value="Genomic_DNA"/>
</dbReference>
<feature type="region of interest" description="Disordered" evidence="1">
    <location>
        <begin position="1"/>
        <end position="39"/>
    </location>
</feature>
<evidence type="ECO:0000256" key="1">
    <source>
        <dbReference type="SAM" id="MobiDB-lite"/>
    </source>
</evidence>
<feature type="compositionally biased region" description="Basic residues" evidence="1">
    <location>
        <begin position="16"/>
        <end position="27"/>
    </location>
</feature>
<name>A0A2R3UAH5_9VIRU</name>
<reference evidence="2" key="1">
    <citation type="submission" date="2018-03" db="EMBL/GenBank/DDBJ databases">
        <title>Twenty-four Novel Viral Genomes identified from the Dushanzi Mud Volcanic Sediment in Xinjiang, China.</title>
        <authorList>
            <person name="Han L."/>
        </authorList>
    </citation>
    <scope>NUCLEOTIDE SEQUENCE</scope>
</reference>
<sequence length="39" mass="4566">MAKRHKIPQRASQHSFTRHAQKVHPKNVPRLPMRGGIRL</sequence>
<evidence type="ECO:0000313" key="2">
    <source>
        <dbReference type="EMBL" id="AVQ10244.1"/>
    </source>
</evidence>
<protein>
    <submittedName>
        <fullName evidence="2">Uncharacterized protein</fullName>
    </submittedName>
</protein>
<accession>A0A2R3UAH5</accession>